<gene>
    <name evidence="1" type="ORF">KA717_09990</name>
</gene>
<name>A0A977PZ54_9CYAN</name>
<dbReference type="NCBIfam" id="NF041519">
    <property type="entry name" value="bluetail"/>
    <property type="match status" value="1"/>
</dbReference>
<accession>A0A977PZ54</accession>
<dbReference type="Proteomes" id="UP001065613">
    <property type="component" value="Chromosome"/>
</dbReference>
<dbReference type="AlphaFoldDB" id="A0A977PZ54"/>
<sequence>MLTGGAGKDTLTGGTGTDRFVFTSLADSLLTANGGYDVISDYAIGEQIDAPSTVAAAVLSASIGNISGTFNAINIGALPLVANTAQAFTVTGQSGTFLVFNDSLNAFNAATDSIVQLSAYSISATNTVTIV</sequence>
<organism evidence="1">
    <name type="scientific">Woronichinia naegeliana WA131</name>
    <dbReference type="NCBI Taxonomy" id="2824559"/>
    <lineage>
        <taxon>Bacteria</taxon>
        <taxon>Bacillati</taxon>
        <taxon>Cyanobacteriota</taxon>
        <taxon>Cyanophyceae</taxon>
        <taxon>Synechococcales</taxon>
        <taxon>Coelosphaeriaceae</taxon>
        <taxon>Woronichinia</taxon>
    </lineage>
</organism>
<protein>
    <submittedName>
        <fullName evidence="1">Uncharacterized protein</fullName>
    </submittedName>
</protein>
<dbReference type="InterPro" id="IPR011049">
    <property type="entry name" value="Serralysin-like_metalloprot_C"/>
</dbReference>
<reference evidence="1" key="1">
    <citation type="submission" date="2021-04" db="EMBL/GenBank/DDBJ databases">
        <title>Genome sequence of Woronichinia naegeliana from Washington state freshwater lake bloom.</title>
        <authorList>
            <person name="Dreher T.W."/>
        </authorList>
    </citation>
    <scope>NUCLEOTIDE SEQUENCE</scope>
    <source>
        <strain evidence="1">WA131</strain>
    </source>
</reference>
<dbReference type="KEGG" id="wna:KA717_09990"/>
<dbReference type="EMBL" id="CP073041">
    <property type="protein sequence ID" value="UXE64614.1"/>
    <property type="molecule type" value="Genomic_DNA"/>
</dbReference>
<dbReference type="SUPFAM" id="SSF51120">
    <property type="entry name" value="beta-Roll"/>
    <property type="match status" value="1"/>
</dbReference>
<dbReference type="InterPro" id="IPR048165">
    <property type="entry name" value="Bluetail_dom"/>
</dbReference>
<dbReference type="Gene3D" id="2.150.10.10">
    <property type="entry name" value="Serralysin-like metalloprotease, C-terminal"/>
    <property type="match status" value="1"/>
</dbReference>
<proteinExistence type="predicted"/>
<evidence type="ECO:0000313" key="1">
    <source>
        <dbReference type="EMBL" id="UXE64614.1"/>
    </source>
</evidence>